<accession>A0A7R8CN09</accession>
<evidence type="ECO:0000313" key="1">
    <source>
        <dbReference type="EMBL" id="CAF2871061.1"/>
    </source>
</evidence>
<dbReference type="AlphaFoldDB" id="A0A7R8CN09"/>
<name>A0A7R8CN09_LEPSM</name>
<organism evidence="1 2">
    <name type="scientific">Lepeophtheirus salmonis</name>
    <name type="common">Salmon louse</name>
    <name type="synonym">Caligus salmonis</name>
    <dbReference type="NCBI Taxonomy" id="72036"/>
    <lineage>
        <taxon>Eukaryota</taxon>
        <taxon>Metazoa</taxon>
        <taxon>Ecdysozoa</taxon>
        <taxon>Arthropoda</taxon>
        <taxon>Crustacea</taxon>
        <taxon>Multicrustacea</taxon>
        <taxon>Hexanauplia</taxon>
        <taxon>Copepoda</taxon>
        <taxon>Siphonostomatoida</taxon>
        <taxon>Caligidae</taxon>
        <taxon>Lepeophtheirus</taxon>
    </lineage>
</organism>
<dbReference type="Proteomes" id="UP000675881">
    <property type="component" value="Chromosome 2"/>
</dbReference>
<keyword evidence="2" id="KW-1185">Reference proteome</keyword>
<sequence>MSSPNIRKKFKKVHLSNEKVSTGRSVSFIYGSPLNGVHNLQALVESVLFSSWGPKADVDTSYPSMVAAETNLNFSNCGFRSSSKLLSKIARRDSVTFSLEPEQKTNDNVKANARSSDGF</sequence>
<gene>
    <name evidence="1" type="ORF">LSAA_6319</name>
</gene>
<proteinExistence type="predicted"/>
<reference evidence="1" key="1">
    <citation type="submission" date="2021-02" db="EMBL/GenBank/DDBJ databases">
        <authorList>
            <person name="Bekaert M."/>
        </authorList>
    </citation>
    <scope>NUCLEOTIDE SEQUENCE</scope>
    <source>
        <strain evidence="1">IoA-00</strain>
    </source>
</reference>
<evidence type="ECO:0000313" key="2">
    <source>
        <dbReference type="Proteomes" id="UP000675881"/>
    </source>
</evidence>
<dbReference type="EMBL" id="HG994581">
    <property type="protein sequence ID" value="CAF2871061.1"/>
    <property type="molecule type" value="Genomic_DNA"/>
</dbReference>
<protein>
    <submittedName>
        <fullName evidence="1">(salmon louse) hypothetical protein</fullName>
    </submittedName>
</protein>